<sequence>MKKLIVKQMNEGQEIFIAKVSEEINSNLAKSLRAGDRMLVDSDGLAFIYILEDDSDLYYLYFQQDSWESLHKITLEQKKLVLDLGNDIQIELTSIVEELAFLTENIDGNGNYGEAMETAVQEVFHN</sequence>
<reference evidence="1 2" key="1">
    <citation type="submission" date="2024-09" db="EMBL/GenBank/DDBJ databases">
        <authorList>
            <person name="Sun Q."/>
            <person name="Mori K."/>
        </authorList>
    </citation>
    <scope>NUCLEOTIDE SEQUENCE [LARGE SCALE GENOMIC DNA]</scope>
    <source>
        <strain evidence="1 2">NCAIM B.02301</strain>
    </source>
</reference>
<accession>A0ABV6NA53</accession>
<dbReference type="InterPro" id="IPR020908">
    <property type="entry name" value="UPF0738"/>
</dbReference>
<organism evidence="1 2">
    <name type="scientific">Halalkalibacter alkalisediminis</name>
    <dbReference type="NCBI Taxonomy" id="935616"/>
    <lineage>
        <taxon>Bacteria</taxon>
        <taxon>Bacillati</taxon>
        <taxon>Bacillota</taxon>
        <taxon>Bacilli</taxon>
        <taxon>Bacillales</taxon>
        <taxon>Bacillaceae</taxon>
        <taxon>Halalkalibacter</taxon>
    </lineage>
</organism>
<dbReference type="EMBL" id="JBHLTR010000003">
    <property type="protein sequence ID" value="MFC0557655.1"/>
    <property type="molecule type" value="Genomic_DNA"/>
</dbReference>
<evidence type="ECO:0000313" key="2">
    <source>
        <dbReference type="Proteomes" id="UP001589833"/>
    </source>
</evidence>
<gene>
    <name evidence="1" type="ORF">ACFFH4_01140</name>
</gene>
<evidence type="ECO:0000313" key="1">
    <source>
        <dbReference type="EMBL" id="MFC0557655.1"/>
    </source>
</evidence>
<proteinExistence type="predicted"/>
<protein>
    <submittedName>
        <fullName evidence="1">Uncharacterized protein</fullName>
    </submittedName>
</protein>
<comment type="caution">
    <text evidence="1">The sequence shown here is derived from an EMBL/GenBank/DDBJ whole genome shotgun (WGS) entry which is preliminary data.</text>
</comment>
<dbReference type="RefSeq" id="WP_273842908.1">
    <property type="nucleotide sequence ID" value="NZ_JAQQWT010000006.1"/>
</dbReference>
<keyword evidence="2" id="KW-1185">Reference proteome</keyword>
<name>A0ABV6NA53_9BACI</name>
<dbReference type="Proteomes" id="UP001589833">
    <property type="component" value="Unassembled WGS sequence"/>
</dbReference>
<dbReference type="Pfam" id="PF19785">
    <property type="entry name" value="UPF0738"/>
    <property type="match status" value="1"/>
</dbReference>